<evidence type="ECO:0000313" key="1">
    <source>
        <dbReference type="EMBL" id="CAI2194972.1"/>
    </source>
</evidence>
<feature type="non-terminal residue" evidence="1">
    <location>
        <position position="203"/>
    </location>
</feature>
<dbReference type="AlphaFoldDB" id="A0A9W4T7C9"/>
<reference evidence="1" key="1">
    <citation type="submission" date="2022-08" db="EMBL/GenBank/DDBJ databases">
        <authorList>
            <person name="Kallberg Y."/>
            <person name="Tangrot J."/>
            <person name="Rosling A."/>
        </authorList>
    </citation>
    <scope>NUCLEOTIDE SEQUENCE</scope>
    <source>
        <strain evidence="1">Wild A</strain>
    </source>
</reference>
<organism evidence="1 2">
    <name type="scientific">Funneliformis geosporum</name>
    <dbReference type="NCBI Taxonomy" id="1117311"/>
    <lineage>
        <taxon>Eukaryota</taxon>
        <taxon>Fungi</taxon>
        <taxon>Fungi incertae sedis</taxon>
        <taxon>Mucoromycota</taxon>
        <taxon>Glomeromycotina</taxon>
        <taxon>Glomeromycetes</taxon>
        <taxon>Glomerales</taxon>
        <taxon>Glomeraceae</taxon>
        <taxon>Funneliformis</taxon>
    </lineage>
</organism>
<proteinExistence type="predicted"/>
<name>A0A9W4T7C9_9GLOM</name>
<dbReference type="Proteomes" id="UP001153678">
    <property type="component" value="Unassembled WGS sequence"/>
</dbReference>
<accession>A0A9W4T7C9</accession>
<feature type="non-terminal residue" evidence="1">
    <location>
        <position position="1"/>
    </location>
</feature>
<protein>
    <submittedName>
        <fullName evidence="1">7935_t:CDS:1</fullName>
    </submittedName>
</protein>
<gene>
    <name evidence="1" type="ORF">FWILDA_LOCUS16844</name>
</gene>
<keyword evidence="2" id="KW-1185">Reference proteome</keyword>
<evidence type="ECO:0000313" key="2">
    <source>
        <dbReference type="Proteomes" id="UP001153678"/>
    </source>
</evidence>
<dbReference type="EMBL" id="CAMKVN010011725">
    <property type="protein sequence ID" value="CAI2194972.1"/>
    <property type="molecule type" value="Genomic_DNA"/>
</dbReference>
<comment type="caution">
    <text evidence="1">The sequence shown here is derived from an EMBL/GenBank/DDBJ whole genome shotgun (WGS) entry which is preliminary data.</text>
</comment>
<sequence length="203" mass="23543">NLTKICLCTLQQSEWLHASPRVDWLYLKSSKVNDWIANVLCEWKRKLSIHLKRHSLIFAEKLSLSDRRSMLNFYNLTVFQNSPRVASELAWFGSLQKLLTIDVDFNELRHKTPHTNPYVIGWNLGDNKPFLGKLLRTSLNLANIMHINPTIGRNQRIVLSPRTRCIYHNPITKIPPQTKDSEHRCFSLSLETSVSLFLPLAII</sequence>